<evidence type="ECO:0000256" key="7">
    <source>
        <dbReference type="ARBA" id="ARBA00022741"/>
    </source>
</evidence>
<reference evidence="12 13" key="1">
    <citation type="submission" date="2012-10" db="EMBL/GenBank/DDBJ databases">
        <title>Genome sequence of the symbiont of the pentatomidae stink bug Halyomorpha halys.</title>
        <authorList>
            <person name="Kobayashi H."/>
            <person name="Fujii-Muramatsu R."/>
            <person name="Takeishi K."/>
            <person name="Noda H."/>
        </authorList>
    </citation>
    <scope>NUCLEOTIDE SEQUENCE [LARGE SCALE GENOMIC DNA]</scope>
</reference>
<gene>
    <name evidence="11" type="primary">nadD</name>
    <name evidence="12" type="ORF">HHS_07710</name>
</gene>
<organism evidence="12 13">
    <name type="scientific">Candidatus Pantoea carbekii</name>
    <dbReference type="NCBI Taxonomy" id="1235990"/>
    <lineage>
        <taxon>Bacteria</taxon>
        <taxon>Pseudomonadati</taxon>
        <taxon>Pseudomonadota</taxon>
        <taxon>Gammaproteobacteria</taxon>
        <taxon>Enterobacterales</taxon>
        <taxon>Erwiniaceae</taxon>
        <taxon>Pantoea</taxon>
    </lineage>
</organism>
<evidence type="ECO:0000256" key="6">
    <source>
        <dbReference type="ARBA" id="ARBA00022695"/>
    </source>
</evidence>
<evidence type="ECO:0000256" key="11">
    <source>
        <dbReference type="HAMAP-Rule" id="MF_00244"/>
    </source>
</evidence>
<dbReference type="PANTHER" id="PTHR39321">
    <property type="entry name" value="NICOTINATE-NUCLEOTIDE ADENYLYLTRANSFERASE-RELATED"/>
    <property type="match status" value="1"/>
</dbReference>
<dbReference type="NCBIfam" id="NF000839">
    <property type="entry name" value="PRK00071.1-1"/>
    <property type="match status" value="1"/>
</dbReference>
<keyword evidence="13" id="KW-1185">Reference proteome</keyword>
<dbReference type="NCBIfam" id="TIGR00482">
    <property type="entry name" value="nicotinate (nicotinamide) nucleotide adenylyltransferase"/>
    <property type="match status" value="1"/>
</dbReference>
<dbReference type="EMBL" id="AP012554">
    <property type="protein sequence ID" value="BAO00741.1"/>
    <property type="molecule type" value="Genomic_DNA"/>
</dbReference>
<sequence length="218" mass="25512">MTELYTVFGGTFDPIHYGHLRTLEALAKQVGLKKITLLPNNIPPNRAKPHATAHQRLNMLRFAIEHHPLFEIDTRQLRHEIPSWTVSTLEQLRIEQGVKQPIGFIIGQDCLLNLTTWYRWQDLLSLCHLLVCQRPGYAIPMHTPKMQKWLEKHLITDSNIQQLFSIPSGHIWLFKNFLINISSTEIRRLFYQGVSVSSYSNMLPYRVIDYIHSVNLYR</sequence>
<dbReference type="STRING" id="1235990.BMSBPS_0405"/>
<evidence type="ECO:0000256" key="8">
    <source>
        <dbReference type="ARBA" id="ARBA00022840"/>
    </source>
</evidence>
<dbReference type="Gene3D" id="3.40.50.620">
    <property type="entry name" value="HUPs"/>
    <property type="match status" value="1"/>
</dbReference>
<dbReference type="UniPathway" id="UPA00253">
    <property type="reaction ID" value="UER00332"/>
</dbReference>
<dbReference type="InterPro" id="IPR014729">
    <property type="entry name" value="Rossmann-like_a/b/a_fold"/>
</dbReference>
<dbReference type="eggNOG" id="COG1057">
    <property type="taxonomic scope" value="Bacteria"/>
</dbReference>
<dbReference type="NCBIfam" id="TIGR00125">
    <property type="entry name" value="cyt_tran_rel"/>
    <property type="match status" value="1"/>
</dbReference>
<dbReference type="PANTHER" id="PTHR39321:SF3">
    <property type="entry name" value="PHOSPHOPANTETHEINE ADENYLYLTRANSFERASE"/>
    <property type="match status" value="1"/>
</dbReference>
<comment type="catalytic activity">
    <reaction evidence="10 11">
        <text>nicotinate beta-D-ribonucleotide + ATP + H(+) = deamido-NAD(+) + diphosphate</text>
        <dbReference type="Rhea" id="RHEA:22860"/>
        <dbReference type="ChEBI" id="CHEBI:15378"/>
        <dbReference type="ChEBI" id="CHEBI:30616"/>
        <dbReference type="ChEBI" id="CHEBI:33019"/>
        <dbReference type="ChEBI" id="CHEBI:57502"/>
        <dbReference type="ChEBI" id="CHEBI:58437"/>
        <dbReference type="EC" id="2.7.7.18"/>
    </reaction>
</comment>
<evidence type="ECO:0000256" key="1">
    <source>
        <dbReference type="ARBA" id="ARBA00002324"/>
    </source>
</evidence>
<keyword evidence="5 11" id="KW-0808">Transferase</keyword>
<evidence type="ECO:0000256" key="4">
    <source>
        <dbReference type="ARBA" id="ARBA00022642"/>
    </source>
</evidence>
<keyword evidence="9 11" id="KW-0520">NAD</keyword>
<dbReference type="EC" id="2.7.7.18" evidence="11"/>
<evidence type="ECO:0000313" key="12">
    <source>
        <dbReference type="EMBL" id="BAO00741.1"/>
    </source>
</evidence>
<proteinExistence type="inferred from homology"/>
<keyword evidence="6 11" id="KW-0548">Nucleotidyltransferase</keyword>
<comment type="pathway">
    <text evidence="2 11">Cofactor biosynthesis; NAD(+) biosynthesis; deamido-NAD(+) from nicotinate D-ribonucleotide: step 1/1.</text>
</comment>
<dbReference type="CDD" id="cd02165">
    <property type="entry name" value="NMNAT"/>
    <property type="match status" value="1"/>
</dbReference>
<evidence type="ECO:0000256" key="5">
    <source>
        <dbReference type="ARBA" id="ARBA00022679"/>
    </source>
</evidence>
<comment type="similarity">
    <text evidence="3 11">Belongs to the NadD family.</text>
</comment>
<comment type="function">
    <text evidence="1 11">Catalyzes the reversible adenylation of nicotinate mononucleotide (NaMN) to nicotinic acid adenine dinucleotide (NaAD).</text>
</comment>
<keyword evidence="7 11" id="KW-0547">Nucleotide-binding</keyword>
<evidence type="ECO:0000256" key="2">
    <source>
        <dbReference type="ARBA" id="ARBA00005019"/>
    </source>
</evidence>
<evidence type="ECO:0000256" key="9">
    <source>
        <dbReference type="ARBA" id="ARBA00023027"/>
    </source>
</evidence>
<dbReference type="PATRIC" id="fig|1235990.3.peg.765"/>
<dbReference type="RefSeq" id="WP_022564760.1">
    <property type="nucleotide sequence ID" value="NZ_CP010907.1"/>
</dbReference>
<keyword evidence="4 11" id="KW-0662">Pyridine nucleotide biosynthesis</keyword>
<accession>U3U3J6</accession>
<dbReference type="Pfam" id="PF01467">
    <property type="entry name" value="CTP_transf_like"/>
    <property type="match status" value="1"/>
</dbReference>
<dbReference type="SUPFAM" id="SSF52374">
    <property type="entry name" value="Nucleotidylyl transferase"/>
    <property type="match status" value="1"/>
</dbReference>
<dbReference type="AlphaFoldDB" id="U3U3J6"/>
<dbReference type="KEGG" id="hhs:HHS_07710"/>
<dbReference type="Proteomes" id="UP000016900">
    <property type="component" value="Chromosome"/>
</dbReference>
<dbReference type="InterPro" id="IPR004821">
    <property type="entry name" value="Cyt_trans-like"/>
</dbReference>
<evidence type="ECO:0000313" key="13">
    <source>
        <dbReference type="Proteomes" id="UP000016900"/>
    </source>
</evidence>
<keyword evidence="8 11" id="KW-0067">ATP-binding</keyword>
<dbReference type="KEGG" id="pck:BMSBPS_0405"/>
<dbReference type="OrthoDB" id="5295945at2"/>
<dbReference type="GO" id="GO:0009435">
    <property type="term" value="P:NAD+ biosynthetic process"/>
    <property type="evidence" value="ECO:0007669"/>
    <property type="project" value="UniProtKB-UniRule"/>
</dbReference>
<name>U3U3J6_9GAMM</name>
<evidence type="ECO:0000256" key="3">
    <source>
        <dbReference type="ARBA" id="ARBA00009014"/>
    </source>
</evidence>
<evidence type="ECO:0000256" key="10">
    <source>
        <dbReference type="ARBA" id="ARBA00048721"/>
    </source>
</evidence>
<dbReference type="InterPro" id="IPR005248">
    <property type="entry name" value="NadD/NMNAT"/>
</dbReference>
<dbReference type="GO" id="GO:0004515">
    <property type="term" value="F:nicotinate-nucleotide adenylyltransferase activity"/>
    <property type="evidence" value="ECO:0007669"/>
    <property type="project" value="UniProtKB-UniRule"/>
</dbReference>
<dbReference type="HAMAP" id="MF_00244">
    <property type="entry name" value="NaMN_adenylyltr"/>
    <property type="match status" value="1"/>
</dbReference>
<dbReference type="GO" id="GO:0005524">
    <property type="term" value="F:ATP binding"/>
    <property type="evidence" value="ECO:0007669"/>
    <property type="project" value="UniProtKB-KW"/>
</dbReference>
<protein>
    <recommendedName>
        <fullName evidence="11">Probable nicotinate-nucleotide adenylyltransferase</fullName>
        <ecNumber evidence="11">2.7.7.18</ecNumber>
    </recommendedName>
    <alternativeName>
        <fullName evidence="11">Deamido-NAD(+) diphosphorylase</fullName>
    </alternativeName>
    <alternativeName>
        <fullName evidence="11">Deamido-NAD(+) pyrophosphorylase</fullName>
    </alternativeName>
    <alternativeName>
        <fullName evidence="11">Nicotinate mononucleotide adenylyltransferase</fullName>
        <shortName evidence="11">NaMN adenylyltransferase</shortName>
    </alternativeName>
</protein>